<comment type="subcellular location">
    <subcellularLocation>
        <location evidence="1">Cell outer membrane</location>
    </subcellularLocation>
</comment>
<sequence>EADILQAEAVLKDNEDRLKTIINLAAEGEGAELAKIIPLDKPAYEKKEVTLDEALRAAMENRPDLNATRIDLKNKDLNLSYSRNQLLPNLSLNASYWSPGITGDQLIYPLGDPFAEPIGLIEGSPSDALKDAFNFKYNNWSAGITLDIPLNTFLSRADYAQARVNLDQAMLRLKNQEQQLFLEIKNAVRAAQTDYKRVQAYKVARELAAKTLEAEEEKLKVGITTPFFVLQYQTDLATAQTNELKAMIDYN</sequence>
<organism evidence="7">
    <name type="scientific">marine sediment metagenome</name>
    <dbReference type="NCBI Taxonomy" id="412755"/>
    <lineage>
        <taxon>unclassified sequences</taxon>
        <taxon>metagenomes</taxon>
        <taxon>ecological metagenomes</taxon>
    </lineage>
</organism>
<dbReference type="GO" id="GO:0015562">
    <property type="term" value="F:efflux transmembrane transporter activity"/>
    <property type="evidence" value="ECO:0007669"/>
    <property type="project" value="InterPro"/>
</dbReference>
<dbReference type="GO" id="GO:1990281">
    <property type="term" value="C:efflux pump complex"/>
    <property type="evidence" value="ECO:0007669"/>
    <property type="project" value="TreeGrafter"/>
</dbReference>
<dbReference type="PANTHER" id="PTHR30026:SF23">
    <property type="entry name" value="TO APRF-PUTATIVE OUTER MEMBRANE EFFLUX PROTEIN OR SECRETED ALKALINE PHOSPHATASE-RELATED"/>
    <property type="match status" value="1"/>
</dbReference>
<dbReference type="SUPFAM" id="SSF56954">
    <property type="entry name" value="Outer membrane efflux proteins (OEP)"/>
    <property type="match status" value="1"/>
</dbReference>
<comment type="caution">
    <text evidence="7">The sequence shown here is derived from an EMBL/GenBank/DDBJ whole genome shotgun (WGS) entry which is preliminary data.</text>
</comment>
<dbReference type="AlphaFoldDB" id="X0XXP7"/>
<reference evidence="7" key="1">
    <citation type="journal article" date="2014" name="Front. Microbiol.">
        <title>High frequency of phylogenetically diverse reductive dehalogenase-homologous genes in deep subseafloor sedimentary metagenomes.</title>
        <authorList>
            <person name="Kawai M."/>
            <person name="Futagami T."/>
            <person name="Toyoda A."/>
            <person name="Takaki Y."/>
            <person name="Nishi S."/>
            <person name="Hori S."/>
            <person name="Arai W."/>
            <person name="Tsubouchi T."/>
            <person name="Morono Y."/>
            <person name="Uchiyama I."/>
            <person name="Ito T."/>
            <person name="Fujiyama A."/>
            <person name="Inagaki F."/>
            <person name="Takami H."/>
        </authorList>
    </citation>
    <scope>NUCLEOTIDE SEQUENCE</scope>
    <source>
        <strain evidence="7">Expedition CK06-06</strain>
    </source>
</reference>
<accession>X0XXP7</accession>
<keyword evidence="3" id="KW-1134">Transmembrane beta strand</keyword>
<evidence type="ECO:0000256" key="4">
    <source>
        <dbReference type="ARBA" id="ARBA00022692"/>
    </source>
</evidence>
<evidence type="ECO:0000256" key="5">
    <source>
        <dbReference type="ARBA" id="ARBA00023136"/>
    </source>
</evidence>
<evidence type="ECO:0000256" key="2">
    <source>
        <dbReference type="ARBA" id="ARBA00022448"/>
    </source>
</evidence>
<gene>
    <name evidence="7" type="ORF">S01H1_64301</name>
</gene>
<evidence type="ECO:0008006" key="8">
    <source>
        <dbReference type="Google" id="ProtNLM"/>
    </source>
</evidence>
<dbReference type="Pfam" id="PF02321">
    <property type="entry name" value="OEP"/>
    <property type="match status" value="1"/>
</dbReference>
<dbReference type="GO" id="GO:0015288">
    <property type="term" value="F:porin activity"/>
    <property type="evidence" value="ECO:0007669"/>
    <property type="project" value="TreeGrafter"/>
</dbReference>
<evidence type="ECO:0000313" key="7">
    <source>
        <dbReference type="EMBL" id="GAG41378.1"/>
    </source>
</evidence>
<feature type="non-terminal residue" evidence="7">
    <location>
        <position position="251"/>
    </location>
</feature>
<proteinExistence type="predicted"/>
<dbReference type="InterPro" id="IPR051906">
    <property type="entry name" value="TolC-like"/>
</dbReference>
<keyword evidence="4" id="KW-0812">Transmembrane</keyword>
<dbReference type="Gene3D" id="1.20.1600.10">
    <property type="entry name" value="Outer membrane efflux proteins (OEP)"/>
    <property type="match status" value="1"/>
</dbReference>
<keyword evidence="2" id="KW-0813">Transport</keyword>
<dbReference type="PANTHER" id="PTHR30026">
    <property type="entry name" value="OUTER MEMBRANE PROTEIN TOLC"/>
    <property type="match status" value="1"/>
</dbReference>
<evidence type="ECO:0000256" key="1">
    <source>
        <dbReference type="ARBA" id="ARBA00004442"/>
    </source>
</evidence>
<dbReference type="GO" id="GO:0009279">
    <property type="term" value="C:cell outer membrane"/>
    <property type="evidence" value="ECO:0007669"/>
    <property type="project" value="UniProtKB-SubCell"/>
</dbReference>
<name>X0XXP7_9ZZZZ</name>
<protein>
    <recommendedName>
        <fullName evidence="8">TolC family protein</fullName>
    </recommendedName>
</protein>
<keyword evidence="6" id="KW-0998">Cell outer membrane</keyword>
<evidence type="ECO:0000256" key="6">
    <source>
        <dbReference type="ARBA" id="ARBA00023237"/>
    </source>
</evidence>
<feature type="non-terminal residue" evidence="7">
    <location>
        <position position="1"/>
    </location>
</feature>
<keyword evidence="5" id="KW-0472">Membrane</keyword>
<dbReference type="InterPro" id="IPR003423">
    <property type="entry name" value="OMP_efflux"/>
</dbReference>
<dbReference type="EMBL" id="BARS01042375">
    <property type="protein sequence ID" value="GAG41378.1"/>
    <property type="molecule type" value="Genomic_DNA"/>
</dbReference>
<evidence type="ECO:0000256" key="3">
    <source>
        <dbReference type="ARBA" id="ARBA00022452"/>
    </source>
</evidence>